<proteinExistence type="predicted"/>
<dbReference type="InterPro" id="IPR036390">
    <property type="entry name" value="WH_DNA-bd_sf"/>
</dbReference>
<dbReference type="SUPFAM" id="SSF46785">
    <property type="entry name" value="Winged helix' DNA-binding domain"/>
    <property type="match status" value="1"/>
</dbReference>
<dbReference type="Pfam" id="PF01047">
    <property type="entry name" value="MarR"/>
    <property type="match status" value="1"/>
</dbReference>
<evidence type="ECO:0000313" key="3">
    <source>
        <dbReference type="EMBL" id="WUV47542.1"/>
    </source>
</evidence>
<dbReference type="InterPro" id="IPR039422">
    <property type="entry name" value="MarR/SlyA-like"/>
</dbReference>
<dbReference type="PANTHER" id="PTHR33164:SF57">
    <property type="entry name" value="MARR-FAMILY TRANSCRIPTIONAL REGULATOR"/>
    <property type="match status" value="1"/>
</dbReference>
<sequence length="167" mass="19158">MDKRIQLIEFETLLLGHYRLSPQHRRNDDHLERSSYLLLSRLRIQGPMSLRQLSDALGLDVSTLHRQTATLLRTGLVERIPDPDGGIARKFRLTPAGAQRLDQERAVITEVLAAVTQDWTADERAEFAHYLERFNTDIERLRGRTWPRPAPASSYQDQVETMAASPE</sequence>
<evidence type="ECO:0000259" key="2">
    <source>
        <dbReference type="PROSITE" id="PS50995"/>
    </source>
</evidence>
<protein>
    <submittedName>
        <fullName evidence="3">MarR family transcriptional regulator</fullName>
    </submittedName>
</protein>
<evidence type="ECO:0000313" key="4">
    <source>
        <dbReference type="Proteomes" id="UP001432062"/>
    </source>
</evidence>
<dbReference type="InterPro" id="IPR000835">
    <property type="entry name" value="HTH_MarR-typ"/>
</dbReference>
<feature type="region of interest" description="Disordered" evidence="1">
    <location>
        <begin position="147"/>
        <end position="167"/>
    </location>
</feature>
<feature type="domain" description="HTH marR-type" evidence="2">
    <location>
        <begin position="1"/>
        <end position="136"/>
    </location>
</feature>
<name>A0ABZ1Z091_9NOCA</name>
<dbReference type="EMBL" id="CP109441">
    <property type="protein sequence ID" value="WUV47542.1"/>
    <property type="molecule type" value="Genomic_DNA"/>
</dbReference>
<dbReference type="PROSITE" id="PS50995">
    <property type="entry name" value="HTH_MARR_2"/>
    <property type="match status" value="1"/>
</dbReference>
<dbReference type="Gene3D" id="1.10.10.10">
    <property type="entry name" value="Winged helix-like DNA-binding domain superfamily/Winged helix DNA-binding domain"/>
    <property type="match status" value="1"/>
</dbReference>
<dbReference type="InterPro" id="IPR036388">
    <property type="entry name" value="WH-like_DNA-bd_sf"/>
</dbReference>
<dbReference type="RefSeq" id="WP_327100608.1">
    <property type="nucleotide sequence ID" value="NZ_CP109149.1"/>
</dbReference>
<dbReference type="PANTHER" id="PTHR33164">
    <property type="entry name" value="TRANSCRIPTIONAL REGULATOR, MARR FAMILY"/>
    <property type="match status" value="1"/>
</dbReference>
<keyword evidence="4" id="KW-1185">Reference proteome</keyword>
<organism evidence="3 4">
    <name type="scientific">Nocardia vinacea</name>
    <dbReference type="NCBI Taxonomy" id="96468"/>
    <lineage>
        <taxon>Bacteria</taxon>
        <taxon>Bacillati</taxon>
        <taxon>Actinomycetota</taxon>
        <taxon>Actinomycetes</taxon>
        <taxon>Mycobacteriales</taxon>
        <taxon>Nocardiaceae</taxon>
        <taxon>Nocardia</taxon>
    </lineage>
</organism>
<dbReference type="Proteomes" id="UP001432062">
    <property type="component" value="Chromosome"/>
</dbReference>
<evidence type="ECO:0000256" key="1">
    <source>
        <dbReference type="SAM" id="MobiDB-lite"/>
    </source>
</evidence>
<dbReference type="SMART" id="SM00347">
    <property type="entry name" value="HTH_MARR"/>
    <property type="match status" value="1"/>
</dbReference>
<accession>A0ABZ1Z091</accession>
<reference evidence="3" key="1">
    <citation type="submission" date="2022-10" db="EMBL/GenBank/DDBJ databases">
        <title>The complete genomes of actinobacterial strains from the NBC collection.</title>
        <authorList>
            <person name="Joergensen T.S."/>
            <person name="Alvarez Arevalo M."/>
            <person name="Sterndorff E.B."/>
            <person name="Faurdal D."/>
            <person name="Vuksanovic O."/>
            <person name="Mourched A.-S."/>
            <person name="Charusanti P."/>
            <person name="Shaw S."/>
            <person name="Blin K."/>
            <person name="Weber T."/>
        </authorList>
    </citation>
    <scope>NUCLEOTIDE SEQUENCE</scope>
    <source>
        <strain evidence="3">NBC_01482</strain>
    </source>
</reference>
<gene>
    <name evidence="3" type="ORF">OG563_04685</name>
</gene>